<dbReference type="Proteomes" id="UP000307874">
    <property type="component" value="Unassembled WGS sequence"/>
</dbReference>
<name>A0A5C4JVK4_9HYPH</name>
<comment type="similarity">
    <text evidence="2">Belongs to the PpiC/parvulin rotamase family.</text>
</comment>
<evidence type="ECO:0000313" key="12">
    <source>
        <dbReference type="Proteomes" id="UP000307874"/>
    </source>
</evidence>
<keyword evidence="8 11" id="KW-0413">Isomerase</keyword>
<dbReference type="Pfam" id="PF00639">
    <property type="entry name" value="Rotamase"/>
    <property type="match status" value="1"/>
</dbReference>
<proteinExistence type="inferred from homology"/>
<sequence length="287" mass="32000">MQKRHLAAAALLATTVSFAVPSFAQDSGSTADDAVVATVDGAPITQSELQTTLDQFKGQFGQMPEEQLRAVALSSLIDMKVITDAAEKEGLDKTEAFKTRMDQMRQEELYNTFFDEKINAQITPEMLKARYDEEIANAPKQEEVHARHILVDTEDEAKEIIKELDNGADFAELAKEHSTGPSAESGGDLGYFSKGQMVPEFEEVAFSLEPGEYTETPVQTQFGYHVIEVEDVREKTPIPFEQVEPQLRQLVASEKYNEVVSKLKTGDKIVIEDKDLQQAYEAVNKMQ</sequence>
<dbReference type="PANTHER" id="PTHR47245:SF2">
    <property type="entry name" value="PEPTIDYL-PROLYL CIS-TRANS ISOMERASE HP_0175-RELATED"/>
    <property type="match status" value="1"/>
</dbReference>
<evidence type="ECO:0000256" key="1">
    <source>
        <dbReference type="ARBA" id="ARBA00000971"/>
    </source>
</evidence>
<protein>
    <recommendedName>
        <fullName evidence="4">Parvulin-like PPIase</fullName>
        <ecNumber evidence="3">5.2.1.8</ecNumber>
    </recommendedName>
    <alternativeName>
        <fullName evidence="6">Peptidyl-prolyl cis-trans isomerase plp</fullName>
    </alternativeName>
    <alternativeName>
        <fullName evidence="7">Rotamase plp</fullName>
    </alternativeName>
</protein>
<dbReference type="SUPFAM" id="SSF109998">
    <property type="entry name" value="Triger factor/SurA peptide-binding domain-like"/>
    <property type="match status" value="1"/>
</dbReference>
<evidence type="ECO:0000256" key="9">
    <source>
        <dbReference type="SAM" id="SignalP"/>
    </source>
</evidence>
<dbReference type="EC" id="5.2.1.8" evidence="3"/>
<evidence type="ECO:0000256" key="8">
    <source>
        <dbReference type="PROSITE-ProRule" id="PRU00278"/>
    </source>
</evidence>
<feature type="signal peptide" evidence="9">
    <location>
        <begin position="1"/>
        <end position="24"/>
    </location>
</feature>
<evidence type="ECO:0000256" key="4">
    <source>
        <dbReference type="ARBA" id="ARBA00018370"/>
    </source>
</evidence>
<dbReference type="AlphaFoldDB" id="A0A5C4JVK4"/>
<dbReference type="Pfam" id="PF13623">
    <property type="entry name" value="SurA_N_2"/>
    <property type="match status" value="1"/>
</dbReference>
<dbReference type="SUPFAM" id="SSF54534">
    <property type="entry name" value="FKBP-like"/>
    <property type="match status" value="1"/>
</dbReference>
<evidence type="ECO:0000256" key="5">
    <source>
        <dbReference type="ARBA" id="ARBA00023110"/>
    </source>
</evidence>
<reference evidence="11 12" key="1">
    <citation type="submission" date="2019-05" db="EMBL/GenBank/DDBJ databases">
        <authorList>
            <person name="Lee S.D."/>
        </authorList>
    </citation>
    <scope>NUCLEOTIDE SEQUENCE [LARGE SCALE GENOMIC DNA]</scope>
    <source>
        <strain evidence="11 12">GH2-6</strain>
    </source>
</reference>
<evidence type="ECO:0000256" key="2">
    <source>
        <dbReference type="ARBA" id="ARBA00007656"/>
    </source>
</evidence>
<dbReference type="GO" id="GO:0003755">
    <property type="term" value="F:peptidyl-prolyl cis-trans isomerase activity"/>
    <property type="evidence" value="ECO:0007669"/>
    <property type="project" value="UniProtKB-KW"/>
</dbReference>
<dbReference type="PANTHER" id="PTHR47245">
    <property type="entry name" value="PEPTIDYLPROLYL ISOMERASE"/>
    <property type="match status" value="1"/>
</dbReference>
<organism evidence="11 12">
    <name type="scientific">Martelella lutilitoris</name>
    <dbReference type="NCBI Taxonomy" id="2583532"/>
    <lineage>
        <taxon>Bacteria</taxon>
        <taxon>Pseudomonadati</taxon>
        <taxon>Pseudomonadota</taxon>
        <taxon>Alphaproteobacteria</taxon>
        <taxon>Hyphomicrobiales</taxon>
        <taxon>Aurantimonadaceae</taxon>
        <taxon>Martelella</taxon>
    </lineage>
</organism>
<feature type="chain" id="PRO_5023092097" description="Parvulin-like PPIase" evidence="9">
    <location>
        <begin position="25"/>
        <end position="287"/>
    </location>
</feature>
<dbReference type="InterPro" id="IPR027304">
    <property type="entry name" value="Trigger_fact/SurA_dom_sf"/>
</dbReference>
<evidence type="ECO:0000256" key="7">
    <source>
        <dbReference type="ARBA" id="ARBA00031484"/>
    </source>
</evidence>
<keyword evidence="9" id="KW-0732">Signal</keyword>
<evidence type="ECO:0000256" key="3">
    <source>
        <dbReference type="ARBA" id="ARBA00013194"/>
    </source>
</evidence>
<keyword evidence="5 8" id="KW-0697">Rotamase</keyword>
<dbReference type="PROSITE" id="PS01096">
    <property type="entry name" value="PPIC_PPIASE_1"/>
    <property type="match status" value="1"/>
</dbReference>
<comment type="caution">
    <text evidence="11">The sequence shown here is derived from an EMBL/GenBank/DDBJ whole genome shotgun (WGS) entry which is preliminary data.</text>
</comment>
<dbReference type="OrthoDB" id="14196at2"/>
<dbReference type="RefSeq" id="WP_138747290.1">
    <property type="nucleotide sequence ID" value="NZ_VCLB01000002.1"/>
</dbReference>
<keyword evidence="12" id="KW-1185">Reference proteome</keyword>
<dbReference type="InterPro" id="IPR000297">
    <property type="entry name" value="PPIase_PpiC"/>
</dbReference>
<dbReference type="InterPro" id="IPR023058">
    <property type="entry name" value="PPIase_PpiC_CS"/>
</dbReference>
<gene>
    <name evidence="11" type="ORF">FF124_04545</name>
</gene>
<feature type="domain" description="PpiC" evidence="10">
    <location>
        <begin position="141"/>
        <end position="231"/>
    </location>
</feature>
<dbReference type="PROSITE" id="PS50198">
    <property type="entry name" value="PPIC_PPIASE_2"/>
    <property type="match status" value="1"/>
</dbReference>
<dbReference type="Gene3D" id="3.10.50.40">
    <property type="match status" value="1"/>
</dbReference>
<evidence type="ECO:0000259" key="10">
    <source>
        <dbReference type="PROSITE" id="PS50198"/>
    </source>
</evidence>
<evidence type="ECO:0000313" key="11">
    <source>
        <dbReference type="EMBL" id="TNB49260.1"/>
    </source>
</evidence>
<comment type="catalytic activity">
    <reaction evidence="1">
        <text>[protein]-peptidylproline (omega=180) = [protein]-peptidylproline (omega=0)</text>
        <dbReference type="Rhea" id="RHEA:16237"/>
        <dbReference type="Rhea" id="RHEA-COMP:10747"/>
        <dbReference type="Rhea" id="RHEA-COMP:10748"/>
        <dbReference type="ChEBI" id="CHEBI:83833"/>
        <dbReference type="ChEBI" id="CHEBI:83834"/>
        <dbReference type="EC" id="5.2.1.8"/>
    </reaction>
</comment>
<evidence type="ECO:0000256" key="6">
    <source>
        <dbReference type="ARBA" id="ARBA00030642"/>
    </source>
</evidence>
<dbReference type="Gene3D" id="1.10.8.1040">
    <property type="match status" value="1"/>
</dbReference>
<dbReference type="EMBL" id="VCLB01000002">
    <property type="protein sequence ID" value="TNB49260.1"/>
    <property type="molecule type" value="Genomic_DNA"/>
</dbReference>
<dbReference type="InterPro" id="IPR050245">
    <property type="entry name" value="PrsA_foldase"/>
</dbReference>
<dbReference type="InterPro" id="IPR046357">
    <property type="entry name" value="PPIase_dom_sf"/>
</dbReference>
<accession>A0A5C4JVK4</accession>
<reference evidence="11 12" key="2">
    <citation type="submission" date="2019-06" db="EMBL/GenBank/DDBJ databases">
        <title>Martelella lutilitoris sp. nov., isolated from a tidal mudflat.</title>
        <authorList>
            <person name="Kim Y.-J."/>
        </authorList>
    </citation>
    <scope>NUCLEOTIDE SEQUENCE [LARGE SCALE GENOMIC DNA]</scope>
    <source>
        <strain evidence="11 12">GH2-6</strain>
    </source>
</reference>